<evidence type="ECO:0000313" key="2">
    <source>
        <dbReference type="Proteomes" id="UP000305451"/>
    </source>
</evidence>
<dbReference type="Proteomes" id="UP000305451">
    <property type="component" value="Unassembled WGS sequence"/>
</dbReference>
<dbReference type="OrthoDB" id="9798569at2"/>
<dbReference type="InterPro" id="IPR019285">
    <property type="entry name" value="DUF2336"/>
</dbReference>
<dbReference type="InterPro" id="IPR014598">
    <property type="entry name" value="UCP035865"/>
</dbReference>
<sequence length="388" mass="42223">MSVHGLRARLTREDVQRLTDTNDPESRAMAARKFCARIAEQGLSDADRTAGEAILGVLADDAAEMVRRALAVTLQRCPHLPEAVARKLAADLDSIALPVIEGSPVLSDEDLIEIIRHAAPNRQVAVAKRISVSKDVVREIVTHGVSEAVGTAAANDGARFDAGSYALTFERFSAEPEVLERFIDRSRLPLEVTERLIAAISDAAIERLVSRHALPPQLAVELAEGARERATVDLVDQAGLSPDPRRFVQQLQLNSRLTPSLILRALFRGHMAFFEYAVAELANVDHAKAWMLIHDAGPLGLDAVFQRTGLPARILPAIRAAISAYHSIELGDGGPADQIRFRRILTERVFTQFQGAPEADLNYCLARLEADEALIETAPAEPVVLKAS</sequence>
<organism evidence="1 2">
    <name type="scientific">Marinicauda pacifica</name>
    <dbReference type="NCBI Taxonomy" id="1133559"/>
    <lineage>
        <taxon>Bacteria</taxon>
        <taxon>Pseudomonadati</taxon>
        <taxon>Pseudomonadota</taxon>
        <taxon>Alphaproteobacteria</taxon>
        <taxon>Maricaulales</taxon>
        <taxon>Maricaulaceae</taxon>
        <taxon>Marinicauda</taxon>
    </lineage>
</organism>
<comment type="caution">
    <text evidence="1">The sequence shown here is derived from an EMBL/GenBank/DDBJ whole genome shotgun (WGS) entry which is preliminary data.</text>
</comment>
<dbReference type="EMBL" id="SRXV01000001">
    <property type="protein sequence ID" value="TGY94275.1"/>
    <property type="molecule type" value="Genomic_DNA"/>
</dbReference>
<dbReference type="PIRSF" id="PIRSF035865">
    <property type="entry name" value="UCP035865"/>
    <property type="match status" value="1"/>
</dbReference>
<dbReference type="RefSeq" id="WP_135943471.1">
    <property type="nucleotide sequence ID" value="NZ_BMEI01000001.1"/>
</dbReference>
<gene>
    <name evidence="1" type="ORF">E5162_03095</name>
</gene>
<protein>
    <submittedName>
        <fullName evidence="1">DUF2336 domain-containing protein</fullName>
    </submittedName>
</protein>
<name>A0A4S2HDZ2_9PROT</name>
<dbReference type="Pfam" id="PF10098">
    <property type="entry name" value="DUF2336"/>
    <property type="match status" value="1"/>
</dbReference>
<dbReference type="AlphaFoldDB" id="A0A4S2HDZ2"/>
<reference evidence="1 2" key="1">
    <citation type="journal article" date="2013" name="Int. J. Syst. Evol. Microbiol.">
        <title>Marinicauda pacifica gen. nov., sp. nov., a prosthecate alphaproteobacterium of the family Hyphomonadaceae isolated from deep seawater.</title>
        <authorList>
            <person name="Zhang X.Y."/>
            <person name="Li G.W."/>
            <person name="Wang C.S."/>
            <person name="Zhang Y.J."/>
            <person name="Xu X.W."/>
            <person name="Li H."/>
            <person name="Liu A."/>
            <person name="Liu C."/>
            <person name="Xie B.B."/>
            <person name="Qin Q.L."/>
            <person name="Xu Z."/>
            <person name="Chen X.L."/>
            <person name="Zhou B.C."/>
            <person name="Zhang Y.Z."/>
        </authorList>
    </citation>
    <scope>NUCLEOTIDE SEQUENCE [LARGE SCALE GENOMIC DNA]</scope>
    <source>
        <strain evidence="1 2">P-1 km-3</strain>
    </source>
</reference>
<evidence type="ECO:0000313" key="1">
    <source>
        <dbReference type="EMBL" id="TGY94275.1"/>
    </source>
</evidence>
<accession>A0A4S2HDZ2</accession>
<keyword evidence="2" id="KW-1185">Reference proteome</keyword>
<proteinExistence type="predicted"/>